<dbReference type="HOGENOM" id="CLU_429635_0_0_1"/>
<feature type="region of interest" description="Disordered" evidence="2">
    <location>
        <begin position="203"/>
        <end position="252"/>
    </location>
</feature>
<dbReference type="PROSITE" id="PS00028">
    <property type="entry name" value="ZINC_FINGER_C2H2_1"/>
    <property type="match status" value="1"/>
</dbReference>
<dbReference type="GeneID" id="6079197"/>
<dbReference type="GO" id="GO:0008270">
    <property type="term" value="F:zinc ion binding"/>
    <property type="evidence" value="ECO:0007669"/>
    <property type="project" value="UniProtKB-KW"/>
</dbReference>
<feature type="compositionally biased region" description="Low complexity" evidence="2">
    <location>
        <begin position="152"/>
        <end position="162"/>
    </location>
</feature>
<keyword evidence="5" id="KW-1185">Reference proteome</keyword>
<feature type="region of interest" description="Disordered" evidence="2">
    <location>
        <begin position="68"/>
        <end position="92"/>
    </location>
</feature>
<keyword evidence="1" id="KW-0862">Zinc</keyword>
<keyword evidence="1" id="KW-0479">Metal-binding</keyword>
<organism evidence="5">
    <name type="scientific">Laccaria bicolor (strain S238N-H82 / ATCC MYA-4686)</name>
    <name type="common">Bicoloured deceiver</name>
    <name type="synonym">Laccaria laccata var. bicolor</name>
    <dbReference type="NCBI Taxonomy" id="486041"/>
    <lineage>
        <taxon>Eukaryota</taxon>
        <taxon>Fungi</taxon>
        <taxon>Dikarya</taxon>
        <taxon>Basidiomycota</taxon>
        <taxon>Agaricomycotina</taxon>
        <taxon>Agaricomycetes</taxon>
        <taxon>Agaricomycetidae</taxon>
        <taxon>Agaricales</taxon>
        <taxon>Agaricineae</taxon>
        <taxon>Hydnangiaceae</taxon>
        <taxon>Laccaria</taxon>
    </lineage>
</organism>
<feature type="compositionally biased region" description="Polar residues" evidence="2">
    <location>
        <begin position="441"/>
        <end position="456"/>
    </location>
</feature>
<feature type="domain" description="C2H2-type" evidence="3">
    <location>
        <begin position="534"/>
        <end position="558"/>
    </location>
</feature>
<dbReference type="EMBL" id="DS547111">
    <property type="protein sequence ID" value="EDR05896.1"/>
    <property type="molecule type" value="Genomic_DNA"/>
</dbReference>
<dbReference type="AlphaFoldDB" id="B0DHU9"/>
<protein>
    <submittedName>
        <fullName evidence="4">Predicted protein</fullName>
    </submittedName>
</protein>
<dbReference type="Proteomes" id="UP000001194">
    <property type="component" value="Unassembled WGS sequence"/>
</dbReference>
<dbReference type="PROSITE" id="PS50157">
    <property type="entry name" value="ZINC_FINGER_C2H2_2"/>
    <property type="match status" value="2"/>
</dbReference>
<feature type="region of interest" description="Disordered" evidence="2">
    <location>
        <begin position="138"/>
        <end position="162"/>
    </location>
</feature>
<dbReference type="RefSeq" id="XP_001883572.1">
    <property type="nucleotide sequence ID" value="XM_001883537.1"/>
</dbReference>
<accession>B0DHU9</accession>
<proteinExistence type="predicted"/>
<reference evidence="4 5" key="1">
    <citation type="journal article" date="2008" name="Nature">
        <title>The genome of Laccaria bicolor provides insights into mycorrhizal symbiosis.</title>
        <authorList>
            <person name="Martin F."/>
            <person name="Aerts A."/>
            <person name="Ahren D."/>
            <person name="Brun A."/>
            <person name="Danchin E.G.J."/>
            <person name="Duchaussoy F."/>
            <person name="Gibon J."/>
            <person name="Kohler A."/>
            <person name="Lindquist E."/>
            <person name="Pereda V."/>
            <person name="Salamov A."/>
            <person name="Shapiro H.J."/>
            <person name="Wuyts J."/>
            <person name="Blaudez D."/>
            <person name="Buee M."/>
            <person name="Brokstein P."/>
            <person name="Canbaeck B."/>
            <person name="Cohen D."/>
            <person name="Courty P.E."/>
            <person name="Coutinho P.M."/>
            <person name="Delaruelle C."/>
            <person name="Detter J.C."/>
            <person name="Deveau A."/>
            <person name="DiFazio S."/>
            <person name="Duplessis S."/>
            <person name="Fraissinet-Tachet L."/>
            <person name="Lucic E."/>
            <person name="Frey-Klett P."/>
            <person name="Fourrey C."/>
            <person name="Feussner I."/>
            <person name="Gay G."/>
            <person name="Grimwood J."/>
            <person name="Hoegger P.J."/>
            <person name="Jain P."/>
            <person name="Kilaru S."/>
            <person name="Labbe J."/>
            <person name="Lin Y.C."/>
            <person name="Legue V."/>
            <person name="Le Tacon F."/>
            <person name="Marmeisse R."/>
            <person name="Melayah D."/>
            <person name="Montanini B."/>
            <person name="Muratet M."/>
            <person name="Nehls U."/>
            <person name="Niculita-Hirzel H."/>
            <person name="Oudot-Le Secq M.P."/>
            <person name="Peter M."/>
            <person name="Quesneville H."/>
            <person name="Rajashekar B."/>
            <person name="Reich M."/>
            <person name="Rouhier N."/>
            <person name="Schmutz J."/>
            <person name="Yin T."/>
            <person name="Chalot M."/>
            <person name="Henrissat B."/>
            <person name="Kuees U."/>
            <person name="Lucas S."/>
            <person name="Van de Peer Y."/>
            <person name="Podila G.K."/>
            <person name="Polle A."/>
            <person name="Pukkila P.J."/>
            <person name="Richardson P.M."/>
            <person name="Rouze P."/>
            <person name="Sanders I.R."/>
            <person name="Stajich J.E."/>
            <person name="Tunlid A."/>
            <person name="Tuskan G."/>
            <person name="Grigoriev I.V."/>
        </authorList>
    </citation>
    <scope>NUCLEOTIDE SEQUENCE [LARGE SCALE GENOMIC DNA]</scope>
    <source>
        <strain evidence="5">S238N-H82 / ATCC MYA-4686</strain>
    </source>
</reference>
<dbReference type="OrthoDB" id="3437960at2759"/>
<evidence type="ECO:0000313" key="5">
    <source>
        <dbReference type="Proteomes" id="UP000001194"/>
    </source>
</evidence>
<evidence type="ECO:0000259" key="3">
    <source>
        <dbReference type="PROSITE" id="PS50157"/>
    </source>
</evidence>
<sequence length="643" mass="70369">MYLELEDAPLAHLKAMDSNTVTLLSVALSFDNGFPESLTYLRVDLRFSRKPIDPRIQVFPGDLLQLSPSSSLDDSRSEDVLGLNGESADSGSWSLESTPSLLISDLSPVSTLADISPPCTPNIFDTLGELTMSNTSIPLPDCRDVQTDRDQAAPSSPALPPLLLMSPECSQVSLDPASITSLLFSSNNPDAEVYVQNDIQDGYQAPQPASVDDYPPSRGPPPLGQDDRAHTSPRASQTCFPPPEAPLDPRSASAFKSGWNDIQPGMDEVDATQYHSAYSLHQSFNEVKWNGGCFPSITSLKSRGNPSYPVMRRLPVGSLVPTSSISSTDDATTSSLYEQRCRTNNLIYYRHSGRFVVPSAIYLGDAGTCRKGGVQRCQADFTHSPSPSLPSLPLGDSGRQPSKKVTRTARERASSKMTSRTSRKAVPSKTMPQAPREDISSRSSGKTNSLLATSPSLPAHNLKGNEHESGDIDVDSGLPNFHPIGSPNIYAASKLRRKHEAKYRCTMFEGLCKATFTSEHNLNNHIECHLGLLSYCSGCEKAFKHSSSKDRHEKRSLHFAFVSLSCLYFYASPPVQPSMIRLLPCPHREQISLVRHWFELQARRAGHPGAQYHKLHSSKLYMAIRALEIGIQTNLANLCSPNL</sequence>
<dbReference type="KEGG" id="lbc:LACBIDRAFT_329378"/>
<gene>
    <name evidence="4" type="ORF">LACBIDRAFT_329378</name>
</gene>
<dbReference type="InParanoid" id="B0DHU9"/>
<feature type="domain" description="C2H2-type" evidence="3">
    <location>
        <begin position="503"/>
        <end position="534"/>
    </location>
</feature>
<evidence type="ECO:0000256" key="1">
    <source>
        <dbReference type="PROSITE-ProRule" id="PRU00042"/>
    </source>
</evidence>
<dbReference type="InterPro" id="IPR013087">
    <property type="entry name" value="Znf_C2H2_type"/>
</dbReference>
<feature type="compositionally biased region" description="Low complexity" evidence="2">
    <location>
        <begin position="384"/>
        <end position="394"/>
    </location>
</feature>
<evidence type="ECO:0000313" key="4">
    <source>
        <dbReference type="EMBL" id="EDR05896.1"/>
    </source>
</evidence>
<feature type="compositionally biased region" description="Basic and acidic residues" evidence="2">
    <location>
        <begin position="141"/>
        <end position="151"/>
    </location>
</feature>
<evidence type="ECO:0000256" key="2">
    <source>
        <dbReference type="SAM" id="MobiDB-lite"/>
    </source>
</evidence>
<keyword evidence="1" id="KW-0863">Zinc-finger</keyword>
<name>B0DHU9_LACBS</name>
<feature type="region of interest" description="Disordered" evidence="2">
    <location>
        <begin position="380"/>
        <end position="471"/>
    </location>
</feature>